<dbReference type="RefSeq" id="WP_114803764.1">
    <property type="nucleotide sequence ID" value="NZ_QQAV01000007.1"/>
</dbReference>
<evidence type="ECO:0000256" key="5">
    <source>
        <dbReference type="ARBA" id="ARBA00022989"/>
    </source>
</evidence>
<comment type="subcellular location">
    <subcellularLocation>
        <location evidence="1 7">Cell membrane</location>
        <topology evidence="1 7">Multi-pass membrane protein</topology>
    </subcellularLocation>
</comment>
<dbReference type="Gene3D" id="1.10.3720.10">
    <property type="entry name" value="MetI-like"/>
    <property type="match status" value="1"/>
</dbReference>
<comment type="caution">
    <text evidence="9">The sequence shown here is derived from an EMBL/GenBank/DDBJ whole genome shotgun (WGS) entry which is preliminary data.</text>
</comment>
<keyword evidence="5 7" id="KW-1133">Transmembrane helix</keyword>
<evidence type="ECO:0000256" key="6">
    <source>
        <dbReference type="ARBA" id="ARBA00023136"/>
    </source>
</evidence>
<evidence type="ECO:0000256" key="7">
    <source>
        <dbReference type="RuleBase" id="RU363032"/>
    </source>
</evidence>
<dbReference type="PANTHER" id="PTHR30151">
    <property type="entry name" value="ALKANE SULFONATE ABC TRANSPORTER-RELATED, MEMBRANE SUBUNIT"/>
    <property type="match status" value="1"/>
</dbReference>
<feature type="transmembrane region" description="Helical" evidence="7">
    <location>
        <begin position="122"/>
        <end position="144"/>
    </location>
</feature>
<keyword evidence="10" id="KW-1185">Reference proteome</keyword>
<keyword evidence="3" id="KW-1003">Cell membrane</keyword>
<dbReference type="SUPFAM" id="SSF161098">
    <property type="entry name" value="MetI-like"/>
    <property type="match status" value="1"/>
</dbReference>
<dbReference type="Proteomes" id="UP000255265">
    <property type="component" value="Unassembled WGS sequence"/>
</dbReference>
<dbReference type="InterPro" id="IPR000515">
    <property type="entry name" value="MetI-like"/>
</dbReference>
<dbReference type="EMBL" id="QQAV01000007">
    <property type="protein sequence ID" value="RDI22828.1"/>
    <property type="molecule type" value="Genomic_DNA"/>
</dbReference>
<dbReference type="PANTHER" id="PTHR30151:SF20">
    <property type="entry name" value="ABC TRANSPORTER PERMEASE PROTEIN HI_0355-RELATED"/>
    <property type="match status" value="1"/>
</dbReference>
<proteinExistence type="inferred from homology"/>
<dbReference type="GO" id="GO:0055085">
    <property type="term" value="P:transmembrane transport"/>
    <property type="evidence" value="ECO:0007669"/>
    <property type="project" value="InterPro"/>
</dbReference>
<evidence type="ECO:0000256" key="1">
    <source>
        <dbReference type="ARBA" id="ARBA00004651"/>
    </source>
</evidence>
<dbReference type="AlphaFoldDB" id="A0A370FBQ1"/>
<feature type="transmembrane region" description="Helical" evidence="7">
    <location>
        <begin position="217"/>
        <end position="236"/>
    </location>
</feature>
<keyword evidence="4 7" id="KW-0812">Transmembrane</keyword>
<dbReference type="CDD" id="cd06261">
    <property type="entry name" value="TM_PBP2"/>
    <property type="match status" value="1"/>
</dbReference>
<dbReference type="PROSITE" id="PS50928">
    <property type="entry name" value="ABC_TM1"/>
    <property type="match status" value="1"/>
</dbReference>
<dbReference type="OrthoDB" id="8138334at2"/>
<dbReference type="GO" id="GO:0005886">
    <property type="term" value="C:plasma membrane"/>
    <property type="evidence" value="ECO:0007669"/>
    <property type="project" value="UniProtKB-SubCell"/>
</dbReference>
<dbReference type="InterPro" id="IPR035906">
    <property type="entry name" value="MetI-like_sf"/>
</dbReference>
<evidence type="ECO:0000313" key="9">
    <source>
        <dbReference type="EMBL" id="RDI22828.1"/>
    </source>
</evidence>
<evidence type="ECO:0000313" key="10">
    <source>
        <dbReference type="Proteomes" id="UP000255265"/>
    </source>
</evidence>
<comment type="similarity">
    <text evidence="7">Belongs to the binding-protein-dependent transport system permease family.</text>
</comment>
<sequence>MSGRGRLTARLLGLAAFVLVWECASRALGAYWVPGVGQVAARIQGDWVAGRLLADVASTSALLAAGTAMGALAGGGLAVLLRLSARADAAAQPFVTAVMSIPKLGLVPLLVLWFGTGWMPKLLLVALTVLFIVFSLTYAGLATVDARLLMTARVFGATQGQLTRHVVVPSVLPFIFTGLQVALPWAVSAALVGEYLAAKRGIGHGIEAARQLGDTVGVYQGIVLATALVLLCSGLLRGLRRLLPDIHP</sequence>
<reference evidence="9 10" key="1">
    <citation type="submission" date="2018-07" db="EMBL/GenBank/DDBJ databases">
        <title>Genomic Encyclopedia of Type Strains, Phase IV (KMG-IV): sequencing the most valuable type-strain genomes for metagenomic binning, comparative biology and taxonomic classification.</title>
        <authorList>
            <person name="Goeker M."/>
        </authorList>
    </citation>
    <scope>NUCLEOTIDE SEQUENCE [LARGE SCALE GENOMIC DNA]</scope>
    <source>
        <strain evidence="9 10">DSM 21352</strain>
    </source>
</reference>
<evidence type="ECO:0000256" key="2">
    <source>
        <dbReference type="ARBA" id="ARBA00022448"/>
    </source>
</evidence>
<protein>
    <submittedName>
        <fullName evidence="9">NitT/TauT family transport system permease protein/sulfonate transport system permease protein</fullName>
    </submittedName>
</protein>
<name>A0A370FBQ1_9BURK</name>
<accession>A0A370FBQ1</accession>
<organism evidence="9 10">
    <name type="scientific">Pseudacidovorax intermedius</name>
    <dbReference type="NCBI Taxonomy" id="433924"/>
    <lineage>
        <taxon>Bacteria</taxon>
        <taxon>Pseudomonadati</taxon>
        <taxon>Pseudomonadota</taxon>
        <taxon>Betaproteobacteria</taxon>
        <taxon>Burkholderiales</taxon>
        <taxon>Comamonadaceae</taxon>
        <taxon>Pseudacidovorax</taxon>
    </lineage>
</organism>
<feature type="transmembrane region" description="Helical" evidence="7">
    <location>
        <begin position="61"/>
        <end position="81"/>
    </location>
</feature>
<evidence type="ECO:0000256" key="4">
    <source>
        <dbReference type="ARBA" id="ARBA00022692"/>
    </source>
</evidence>
<keyword evidence="6 7" id="KW-0472">Membrane</keyword>
<evidence type="ECO:0000256" key="3">
    <source>
        <dbReference type="ARBA" id="ARBA00022475"/>
    </source>
</evidence>
<feature type="domain" description="ABC transmembrane type-1" evidence="8">
    <location>
        <begin position="56"/>
        <end position="241"/>
    </location>
</feature>
<evidence type="ECO:0000259" key="8">
    <source>
        <dbReference type="PROSITE" id="PS50928"/>
    </source>
</evidence>
<dbReference type="Pfam" id="PF00528">
    <property type="entry name" value="BPD_transp_1"/>
    <property type="match status" value="1"/>
</dbReference>
<feature type="transmembrane region" description="Helical" evidence="7">
    <location>
        <begin position="165"/>
        <end position="187"/>
    </location>
</feature>
<keyword evidence="2 7" id="KW-0813">Transport</keyword>
<gene>
    <name evidence="9" type="ORF">DFR41_107231</name>
</gene>
<feature type="transmembrane region" description="Helical" evidence="7">
    <location>
        <begin position="93"/>
        <end position="116"/>
    </location>
</feature>